<sequence>MNTSQTSNSSLKIEGDKNNDIETNFTPLSQILLKNNCQKKAENQTKFRTKQEKYRSLVDIEDIEGNITQSINQMELNFATKKTPKIFKNIRKSSLLEKRKVASMSHISNNNEE</sequence>
<gene>
    <name evidence="1" type="ORF">PPERSA_02040</name>
</gene>
<keyword evidence="2" id="KW-1185">Reference proteome</keyword>
<protein>
    <submittedName>
        <fullName evidence="1">Uncharacterized protein</fullName>
    </submittedName>
</protein>
<dbReference type="Proteomes" id="UP000054937">
    <property type="component" value="Unassembled WGS sequence"/>
</dbReference>
<dbReference type="InParanoid" id="A0A0V0QF92"/>
<accession>A0A0V0QF92</accession>
<organism evidence="1 2">
    <name type="scientific">Pseudocohnilembus persalinus</name>
    <name type="common">Ciliate</name>
    <dbReference type="NCBI Taxonomy" id="266149"/>
    <lineage>
        <taxon>Eukaryota</taxon>
        <taxon>Sar</taxon>
        <taxon>Alveolata</taxon>
        <taxon>Ciliophora</taxon>
        <taxon>Intramacronucleata</taxon>
        <taxon>Oligohymenophorea</taxon>
        <taxon>Scuticociliatia</taxon>
        <taxon>Philasterida</taxon>
        <taxon>Pseudocohnilembidae</taxon>
        <taxon>Pseudocohnilembus</taxon>
    </lineage>
</organism>
<dbReference type="EMBL" id="LDAU01000181">
    <property type="protein sequence ID" value="KRX00861.1"/>
    <property type="molecule type" value="Genomic_DNA"/>
</dbReference>
<name>A0A0V0QF92_PSEPJ</name>
<proteinExistence type="predicted"/>
<reference evidence="1 2" key="1">
    <citation type="journal article" date="2015" name="Sci. Rep.">
        <title>Genome of the facultative scuticociliatosis pathogen Pseudocohnilembus persalinus provides insight into its virulence through horizontal gene transfer.</title>
        <authorList>
            <person name="Xiong J."/>
            <person name="Wang G."/>
            <person name="Cheng J."/>
            <person name="Tian M."/>
            <person name="Pan X."/>
            <person name="Warren A."/>
            <person name="Jiang C."/>
            <person name="Yuan D."/>
            <person name="Miao W."/>
        </authorList>
    </citation>
    <scope>NUCLEOTIDE SEQUENCE [LARGE SCALE GENOMIC DNA]</scope>
    <source>
        <strain evidence="1">36N120E</strain>
    </source>
</reference>
<evidence type="ECO:0000313" key="2">
    <source>
        <dbReference type="Proteomes" id="UP000054937"/>
    </source>
</evidence>
<evidence type="ECO:0000313" key="1">
    <source>
        <dbReference type="EMBL" id="KRX00861.1"/>
    </source>
</evidence>
<comment type="caution">
    <text evidence="1">The sequence shown here is derived from an EMBL/GenBank/DDBJ whole genome shotgun (WGS) entry which is preliminary data.</text>
</comment>
<dbReference type="AlphaFoldDB" id="A0A0V0QF92"/>